<protein>
    <submittedName>
        <fullName evidence="4">M20 family metallo-hydrolase</fullName>
    </submittedName>
</protein>
<comment type="caution">
    <text evidence="4">The sequence shown here is derived from an EMBL/GenBank/DDBJ whole genome shotgun (WGS) entry which is preliminary data.</text>
</comment>
<dbReference type="Pfam" id="PF07687">
    <property type="entry name" value="M20_dimer"/>
    <property type="match status" value="1"/>
</dbReference>
<feature type="binding site" evidence="2">
    <location>
        <position position="143"/>
    </location>
    <ligand>
        <name>Mn(2+)</name>
        <dbReference type="ChEBI" id="CHEBI:29035"/>
        <label>2</label>
    </ligand>
</feature>
<evidence type="ECO:0000256" key="2">
    <source>
        <dbReference type="PIRSR" id="PIRSR005962-1"/>
    </source>
</evidence>
<dbReference type="GO" id="GO:0046872">
    <property type="term" value="F:metal ion binding"/>
    <property type="evidence" value="ECO:0007669"/>
    <property type="project" value="UniProtKB-KW"/>
</dbReference>
<dbReference type="RefSeq" id="WP_139688803.1">
    <property type="nucleotide sequence ID" value="NZ_WEHW01000017.1"/>
</dbReference>
<dbReference type="NCBIfam" id="TIGR01891">
    <property type="entry name" value="amidohydrolases"/>
    <property type="match status" value="1"/>
</dbReference>
<gene>
    <name evidence="4" type="ORF">GBM96_06145</name>
</gene>
<dbReference type="GO" id="GO:0071713">
    <property type="term" value="F:para-aminobenzoyl-glutamate hydrolase activity"/>
    <property type="evidence" value="ECO:0007669"/>
    <property type="project" value="TreeGrafter"/>
</dbReference>
<dbReference type="Proteomes" id="UP000469462">
    <property type="component" value="Unassembled WGS sequence"/>
</dbReference>
<dbReference type="InterPro" id="IPR017439">
    <property type="entry name" value="Amidohydrolase"/>
</dbReference>
<dbReference type="Gene3D" id="3.40.630.10">
    <property type="entry name" value="Zn peptidases"/>
    <property type="match status" value="2"/>
</dbReference>
<dbReference type="PANTHER" id="PTHR30575">
    <property type="entry name" value="PEPTIDASE M20"/>
    <property type="match status" value="1"/>
</dbReference>
<dbReference type="InterPro" id="IPR052030">
    <property type="entry name" value="Peptidase_M20/M20A_hydrolases"/>
</dbReference>
<evidence type="ECO:0000259" key="3">
    <source>
        <dbReference type="Pfam" id="PF07687"/>
    </source>
</evidence>
<comment type="cofactor">
    <cofactor evidence="2">
        <name>Mn(2+)</name>
        <dbReference type="ChEBI" id="CHEBI:29035"/>
    </cofactor>
    <text evidence="2">The Mn(2+) ion enhances activity.</text>
</comment>
<dbReference type="GO" id="GO:0046657">
    <property type="term" value="P:folic acid catabolic process"/>
    <property type="evidence" value="ECO:0007669"/>
    <property type="project" value="TreeGrafter"/>
</dbReference>
<dbReference type="PIRSF" id="PIRSF005962">
    <property type="entry name" value="Pept_M20D_amidohydro"/>
    <property type="match status" value="1"/>
</dbReference>
<dbReference type="EMBL" id="WEHW01000017">
    <property type="protein sequence ID" value="KAB7651292.1"/>
    <property type="molecule type" value="Genomic_DNA"/>
</dbReference>
<keyword evidence="5" id="KW-1185">Reference proteome</keyword>
<keyword evidence="1" id="KW-0378">Hydrolase</keyword>
<sequence length="426" mass="45658">MSPTDSDVLSCLSKTRRKLHQHPEEGWTEFETTWFVAEELRKLGFPIKTGIANIDPLHALGRSEEKVKKAIERAVAHGVPAKFIEEAGEFTGVVAEVETGRPGPVTALRFDMDCVCVAETNSPDHIPVKEGFASQNPGLMHACGHDAHTSVGLSVARWVKDHLAELSGTIRLIFQPAEEGVRGAQAMTAGGTVEGVDYLIGAHIGGFAKLGEILILQGGILATTKLDIKFEGIPSHAAADPEKGRSALLAACSAATMIAGIPRHSEGDSRISIGVLHAGEGRNVTPAHAYMQIETRGITDHVNDFLTERVQKIVAGVAEASEVKSSVTICGTSMTLPPSPELQAAALQVAQSIPGIRAAYDSRVSASEDCTVFMNRVVETGGEAVFFMYGANHHGHHRPDFDIQDEAMLNGYRMFTRMVARLNGKN</sequence>
<dbReference type="SUPFAM" id="SSF55031">
    <property type="entry name" value="Bacterial exopeptidase dimerisation domain"/>
    <property type="match status" value="1"/>
</dbReference>
<dbReference type="PANTHER" id="PTHR30575:SF3">
    <property type="entry name" value="PEPTIDASE M20 DIMERISATION DOMAIN-CONTAINING PROTEIN"/>
    <property type="match status" value="1"/>
</dbReference>
<feature type="binding site" evidence="2">
    <location>
        <position position="179"/>
    </location>
    <ligand>
        <name>Mn(2+)</name>
        <dbReference type="ChEBI" id="CHEBI:29035"/>
        <label>2</label>
    </ligand>
</feature>
<proteinExistence type="predicted"/>
<dbReference type="AlphaFoldDB" id="A0AAI9SC31"/>
<organism evidence="4 5">
    <name type="scientific">Sutterella seckii</name>
    <dbReference type="NCBI Taxonomy" id="1944635"/>
    <lineage>
        <taxon>Bacteria</taxon>
        <taxon>Pseudomonadati</taxon>
        <taxon>Pseudomonadota</taxon>
        <taxon>Betaproteobacteria</taxon>
        <taxon>Burkholderiales</taxon>
        <taxon>Sutterellaceae</taxon>
        <taxon>Sutterella</taxon>
    </lineage>
</organism>
<keyword evidence="2" id="KW-0479">Metal-binding</keyword>
<reference evidence="4 5" key="1">
    <citation type="submission" date="2019-10" db="EMBL/GenBank/DDBJ databases">
        <title>Genome diversity of Sutterella seckii.</title>
        <authorList>
            <person name="Chaplin A.V."/>
            <person name="Sokolova S.R."/>
            <person name="Mosin K.A."/>
            <person name="Ivanova E.L."/>
            <person name="Kochetkova T.O."/>
            <person name="Goltsov A.Y."/>
            <person name="Trofimov D.Y."/>
            <person name="Efimov B.A."/>
        </authorList>
    </citation>
    <scope>NUCLEOTIDE SEQUENCE [LARGE SCALE GENOMIC DNA]</scope>
    <source>
        <strain evidence="4 5">ASD3426</strain>
    </source>
</reference>
<feature type="binding site" evidence="2">
    <location>
        <position position="203"/>
    </location>
    <ligand>
        <name>Mn(2+)</name>
        <dbReference type="ChEBI" id="CHEBI:29035"/>
        <label>2</label>
    </ligand>
</feature>
<feature type="domain" description="Peptidase M20 dimerisation" evidence="3">
    <location>
        <begin position="226"/>
        <end position="318"/>
    </location>
</feature>
<keyword evidence="2" id="KW-0464">Manganese</keyword>
<dbReference type="SUPFAM" id="SSF53187">
    <property type="entry name" value="Zn-dependent exopeptidases"/>
    <property type="match status" value="1"/>
</dbReference>
<dbReference type="InterPro" id="IPR036264">
    <property type="entry name" value="Bact_exopeptidase_dim_dom"/>
</dbReference>
<dbReference type="GO" id="GO:0016805">
    <property type="term" value="F:dipeptidase activity"/>
    <property type="evidence" value="ECO:0007669"/>
    <property type="project" value="TreeGrafter"/>
</dbReference>
<feature type="binding site" evidence="2">
    <location>
        <position position="397"/>
    </location>
    <ligand>
        <name>Mn(2+)</name>
        <dbReference type="ChEBI" id="CHEBI:29035"/>
        <label>1</label>
    </ligand>
</feature>
<evidence type="ECO:0000256" key="1">
    <source>
        <dbReference type="ARBA" id="ARBA00022801"/>
    </source>
</evidence>
<name>A0AAI9SC31_9BURK</name>
<dbReference type="GO" id="GO:0005737">
    <property type="term" value="C:cytoplasm"/>
    <property type="evidence" value="ECO:0007669"/>
    <property type="project" value="TreeGrafter"/>
</dbReference>
<dbReference type="Pfam" id="PF01546">
    <property type="entry name" value="Peptidase_M20"/>
    <property type="match status" value="1"/>
</dbReference>
<feature type="binding site" evidence="2">
    <location>
        <position position="145"/>
    </location>
    <ligand>
        <name>Mn(2+)</name>
        <dbReference type="ChEBI" id="CHEBI:29035"/>
        <label>2</label>
    </ligand>
</feature>
<dbReference type="InterPro" id="IPR002933">
    <property type="entry name" value="Peptidase_M20"/>
</dbReference>
<dbReference type="InterPro" id="IPR011650">
    <property type="entry name" value="Peptidase_M20_dimer"/>
</dbReference>
<accession>A0AAI9SC31</accession>
<evidence type="ECO:0000313" key="5">
    <source>
        <dbReference type="Proteomes" id="UP000469462"/>
    </source>
</evidence>
<evidence type="ECO:0000313" key="4">
    <source>
        <dbReference type="EMBL" id="KAB7651292.1"/>
    </source>
</evidence>